<dbReference type="Proteomes" id="UP000183567">
    <property type="component" value="Unassembled WGS sequence"/>
</dbReference>
<sequence>MAPRRWTSSEQLLWLQNELPAYLQMQKEKKLPRFFESLYSKWFSDFPERTELNDSAPFDENPDGDLSSQAAIGDEEPADLDSANTTNSDEQEGSTLMITQDVILTDVINDRRKKLREWFRNNTKGKTRPGGSSTSKALNILLGQRARGTRDLKEVEVYSQLHYESKVKPLVAEAIKEDNLEPKQKICVVREHTNNCFTNESDEVKDEVRQETVRINAARRLGGVDGSRTKEEIYRAIQELPVVLGQIFDELSSLTGGWHYTVLMGGADPLCEGDAMTLSYHHGKTLDGLSFKASTPNFHKQYLLPFE</sequence>
<name>A0A1J8QET7_9AGAM</name>
<proteinExistence type="predicted"/>
<protein>
    <submittedName>
        <fullName evidence="1">Uncharacterized protein</fullName>
    </submittedName>
</protein>
<dbReference type="STRING" id="180088.A0A1J8QET7"/>
<evidence type="ECO:0000313" key="1">
    <source>
        <dbReference type="EMBL" id="OJA19175.1"/>
    </source>
</evidence>
<dbReference type="EMBL" id="LVVM01001150">
    <property type="protein sequence ID" value="OJA19175.1"/>
    <property type="molecule type" value="Genomic_DNA"/>
</dbReference>
<keyword evidence="2" id="KW-1185">Reference proteome</keyword>
<reference evidence="1 2" key="1">
    <citation type="submission" date="2016-03" db="EMBL/GenBank/DDBJ databases">
        <title>Comparative genomics of the ectomycorrhizal sister species Rhizopogon vinicolor and Rhizopogon vesiculosus (Basidiomycota: Boletales) reveals a divergence of the mating type B locus.</title>
        <authorList>
            <person name="Mujic A.B."/>
            <person name="Kuo A."/>
            <person name="Tritt A."/>
            <person name="Lipzen A."/>
            <person name="Chen C."/>
            <person name="Johnson J."/>
            <person name="Sharma A."/>
            <person name="Barry K."/>
            <person name="Grigoriev I.V."/>
            <person name="Spatafora J.W."/>
        </authorList>
    </citation>
    <scope>NUCLEOTIDE SEQUENCE [LARGE SCALE GENOMIC DNA]</scope>
    <source>
        <strain evidence="1 2">AM-OR11-056</strain>
    </source>
</reference>
<dbReference type="AlphaFoldDB" id="A0A1J8QET7"/>
<evidence type="ECO:0000313" key="2">
    <source>
        <dbReference type="Proteomes" id="UP000183567"/>
    </source>
</evidence>
<gene>
    <name evidence="1" type="ORF">AZE42_13393</name>
</gene>
<dbReference type="OrthoDB" id="2691251at2759"/>
<accession>A0A1J8QET7</accession>
<organism evidence="1 2">
    <name type="scientific">Rhizopogon vesiculosus</name>
    <dbReference type="NCBI Taxonomy" id="180088"/>
    <lineage>
        <taxon>Eukaryota</taxon>
        <taxon>Fungi</taxon>
        <taxon>Dikarya</taxon>
        <taxon>Basidiomycota</taxon>
        <taxon>Agaricomycotina</taxon>
        <taxon>Agaricomycetes</taxon>
        <taxon>Agaricomycetidae</taxon>
        <taxon>Boletales</taxon>
        <taxon>Suillineae</taxon>
        <taxon>Rhizopogonaceae</taxon>
        <taxon>Rhizopogon</taxon>
    </lineage>
</organism>
<comment type="caution">
    <text evidence="1">The sequence shown here is derived from an EMBL/GenBank/DDBJ whole genome shotgun (WGS) entry which is preliminary data.</text>
</comment>